<dbReference type="AlphaFoldDB" id="A0A6L2LGA0"/>
<name>A0A6L2LGA0_TANCI</name>
<comment type="caution">
    <text evidence="2">The sequence shown here is derived from an EMBL/GenBank/DDBJ whole genome shotgun (WGS) entry which is preliminary data.</text>
</comment>
<accession>A0A6L2LGA0</accession>
<gene>
    <name evidence="2" type="ORF">Tci_031955</name>
</gene>
<sequence length="233" mass="26530">MLLGITYYYWVNVNAVEDGKEIVIIESSVRRDLQLADEEAIDYFPNSIIFKQLTLMRKPKRMDTQVLQPSGLTESVADKVVHKELGDSLVRAATTASSLEAEVESSDNKESLGKDASKQEKRIDVIDSDEDITLVSVQDDTDNKMFDLDDLDNGKGIMIEEPMKPKKKDQIMLDKEAALMLQAKFDEEERLARERERAKKEQEANIALIETWDDIQAKIDADHQLAKRLQAQE</sequence>
<organism evidence="2">
    <name type="scientific">Tanacetum cinerariifolium</name>
    <name type="common">Dalmatian daisy</name>
    <name type="synonym">Chrysanthemum cinerariifolium</name>
    <dbReference type="NCBI Taxonomy" id="118510"/>
    <lineage>
        <taxon>Eukaryota</taxon>
        <taxon>Viridiplantae</taxon>
        <taxon>Streptophyta</taxon>
        <taxon>Embryophyta</taxon>
        <taxon>Tracheophyta</taxon>
        <taxon>Spermatophyta</taxon>
        <taxon>Magnoliopsida</taxon>
        <taxon>eudicotyledons</taxon>
        <taxon>Gunneridae</taxon>
        <taxon>Pentapetalae</taxon>
        <taxon>asterids</taxon>
        <taxon>campanulids</taxon>
        <taxon>Asterales</taxon>
        <taxon>Asteraceae</taxon>
        <taxon>Asteroideae</taxon>
        <taxon>Anthemideae</taxon>
        <taxon>Anthemidinae</taxon>
        <taxon>Tanacetum</taxon>
    </lineage>
</organism>
<reference evidence="2" key="1">
    <citation type="journal article" date="2019" name="Sci. Rep.">
        <title>Draft genome of Tanacetum cinerariifolium, the natural source of mosquito coil.</title>
        <authorList>
            <person name="Yamashiro T."/>
            <person name="Shiraishi A."/>
            <person name="Satake H."/>
            <person name="Nakayama K."/>
        </authorList>
    </citation>
    <scope>NUCLEOTIDE SEQUENCE</scope>
</reference>
<proteinExistence type="predicted"/>
<feature type="region of interest" description="Disordered" evidence="1">
    <location>
        <begin position="96"/>
        <end position="119"/>
    </location>
</feature>
<protein>
    <submittedName>
        <fullName evidence="2">Uncharacterized protein</fullName>
    </submittedName>
</protein>
<evidence type="ECO:0000256" key="1">
    <source>
        <dbReference type="SAM" id="MobiDB-lite"/>
    </source>
</evidence>
<feature type="compositionally biased region" description="Basic and acidic residues" evidence="1">
    <location>
        <begin position="106"/>
        <end position="119"/>
    </location>
</feature>
<evidence type="ECO:0000313" key="2">
    <source>
        <dbReference type="EMBL" id="GEU59977.1"/>
    </source>
</evidence>
<dbReference type="EMBL" id="BKCJ010004262">
    <property type="protein sequence ID" value="GEU59977.1"/>
    <property type="molecule type" value="Genomic_DNA"/>
</dbReference>